<keyword evidence="5" id="KW-1185">Reference proteome</keyword>
<evidence type="ECO:0000256" key="2">
    <source>
        <dbReference type="SAM" id="MobiDB-lite"/>
    </source>
</evidence>
<dbReference type="SMART" id="SM00066">
    <property type="entry name" value="GAL4"/>
    <property type="match status" value="1"/>
</dbReference>
<evidence type="ECO:0000313" key="4">
    <source>
        <dbReference type="EMBL" id="KAI1873447.1"/>
    </source>
</evidence>
<dbReference type="GO" id="GO:0001228">
    <property type="term" value="F:DNA-binding transcription activator activity, RNA polymerase II-specific"/>
    <property type="evidence" value="ECO:0007669"/>
    <property type="project" value="TreeGrafter"/>
</dbReference>
<dbReference type="CDD" id="cd00067">
    <property type="entry name" value="GAL4"/>
    <property type="match status" value="1"/>
</dbReference>
<feature type="domain" description="Zn(2)-C6 fungal-type" evidence="3">
    <location>
        <begin position="86"/>
        <end position="116"/>
    </location>
</feature>
<reference evidence="4" key="1">
    <citation type="submission" date="2021-03" db="EMBL/GenBank/DDBJ databases">
        <title>Revisited historic fungal species revealed as producer of novel bioactive compounds through whole genome sequencing and comparative genomics.</title>
        <authorList>
            <person name="Vignolle G.A."/>
            <person name="Hochenegger N."/>
            <person name="Mach R.L."/>
            <person name="Mach-Aigner A.R."/>
            <person name="Javad Rahimi M."/>
            <person name="Salim K.A."/>
            <person name="Chan C.M."/>
            <person name="Lim L.B.L."/>
            <person name="Cai F."/>
            <person name="Druzhinina I.S."/>
            <person name="U'Ren J.M."/>
            <person name="Derntl C."/>
        </authorList>
    </citation>
    <scope>NUCLEOTIDE SEQUENCE</scope>
    <source>
        <strain evidence="4">TUCIM 5799</strain>
    </source>
</reference>
<evidence type="ECO:0000259" key="3">
    <source>
        <dbReference type="PROSITE" id="PS50048"/>
    </source>
</evidence>
<keyword evidence="1" id="KW-0539">Nucleus</keyword>
<dbReference type="PANTHER" id="PTHR47784">
    <property type="entry name" value="STEROL UPTAKE CONTROL PROTEIN 2"/>
    <property type="match status" value="1"/>
</dbReference>
<evidence type="ECO:0000313" key="5">
    <source>
        <dbReference type="Proteomes" id="UP000829685"/>
    </source>
</evidence>
<dbReference type="InterPro" id="IPR053157">
    <property type="entry name" value="Sterol_Uptake_Regulator"/>
</dbReference>
<dbReference type="PROSITE" id="PS50048">
    <property type="entry name" value="ZN2_CY6_FUNGAL_2"/>
    <property type="match status" value="1"/>
</dbReference>
<protein>
    <recommendedName>
        <fullName evidence="3">Zn(2)-C6 fungal-type domain-containing protein</fullName>
    </recommendedName>
</protein>
<sequence length="403" mass="45871">MDPLDLTPSIPPLMTFNEGPPNFDYTAFWKDDEIEYLAEDSSSNSNLALTAHSSSSTSPPTATVSKKGSHDKQRHERRGHTKSRRGCYNCKRRRIKCQETHPACGHCIKMGLQCEYPAVAQIVHQYEYLMHAVLGLAATELMVQDRSLVSFAMAHRLKAIKSIKKTLANVPKADNFEEGNALIATCFALTFQSVMLDDGMTEFMTFCRGIVIVAIQMYYKGAKIMFTNFLGDDQMALLKPLIEVVPPINSEWASMALAGIRALRPLCNHAVEIEYQKLLLEIAEALPTPLVAYQNLCKHYGWWMQIRHEDFSHLVNMNNMVCVLLASHWVALKQIMATITEKEYEARPKGPWKEEDGVDLGMIRWLKYLNQQVGPEHQKYNEWPVWVETQLDADLTFFGKTKH</sequence>
<dbReference type="EMBL" id="JAFIMR010000010">
    <property type="protein sequence ID" value="KAI1873447.1"/>
    <property type="molecule type" value="Genomic_DNA"/>
</dbReference>
<dbReference type="AlphaFoldDB" id="A0A9Q0AQE2"/>
<dbReference type="InterPro" id="IPR001138">
    <property type="entry name" value="Zn2Cys6_DnaBD"/>
</dbReference>
<dbReference type="SUPFAM" id="SSF57701">
    <property type="entry name" value="Zn2/Cys6 DNA-binding domain"/>
    <property type="match status" value="1"/>
</dbReference>
<dbReference type="InterPro" id="IPR036864">
    <property type="entry name" value="Zn2-C6_fun-type_DNA-bd_sf"/>
</dbReference>
<comment type="caution">
    <text evidence="4">The sequence shown here is derived from an EMBL/GenBank/DDBJ whole genome shotgun (WGS) entry which is preliminary data.</text>
</comment>
<dbReference type="Pfam" id="PF00172">
    <property type="entry name" value="Zn_clus"/>
    <property type="match status" value="1"/>
</dbReference>
<feature type="compositionally biased region" description="Low complexity" evidence="2">
    <location>
        <begin position="47"/>
        <end position="65"/>
    </location>
</feature>
<name>A0A9Q0AQE2_9PEZI</name>
<proteinExistence type="predicted"/>
<accession>A0A9Q0AQE2</accession>
<gene>
    <name evidence="4" type="ORF">JX265_005069</name>
</gene>
<dbReference type="Proteomes" id="UP000829685">
    <property type="component" value="Unassembled WGS sequence"/>
</dbReference>
<dbReference type="PANTHER" id="PTHR47784:SF5">
    <property type="entry name" value="STEROL UPTAKE CONTROL PROTEIN 2"/>
    <property type="match status" value="1"/>
</dbReference>
<feature type="region of interest" description="Disordered" evidence="2">
    <location>
        <begin position="47"/>
        <end position="83"/>
    </location>
</feature>
<dbReference type="GO" id="GO:0008270">
    <property type="term" value="F:zinc ion binding"/>
    <property type="evidence" value="ECO:0007669"/>
    <property type="project" value="InterPro"/>
</dbReference>
<dbReference type="Gene3D" id="4.10.240.10">
    <property type="entry name" value="Zn(2)-C6 fungal-type DNA-binding domain"/>
    <property type="match status" value="1"/>
</dbReference>
<dbReference type="PRINTS" id="PR00755">
    <property type="entry name" value="AFLATOXINBRP"/>
</dbReference>
<evidence type="ECO:0000256" key="1">
    <source>
        <dbReference type="ARBA" id="ARBA00023242"/>
    </source>
</evidence>
<dbReference type="PROSITE" id="PS00463">
    <property type="entry name" value="ZN2_CY6_FUNGAL_1"/>
    <property type="match status" value="1"/>
</dbReference>
<organism evidence="4 5">
    <name type="scientific">Neoarthrinium moseri</name>
    <dbReference type="NCBI Taxonomy" id="1658444"/>
    <lineage>
        <taxon>Eukaryota</taxon>
        <taxon>Fungi</taxon>
        <taxon>Dikarya</taxon>
        <taxon>Ascomycota</taxon>
        <taxon>Pezizomycotina</taxon>
        <taxon>Sordariomycetes</taxon>
        <taxon>Xylariomycetidae</taxon>
        <taxon>Amphisphaeriales</taxon>
        <taxon>Apiosporaceae</taxon>
        <taxon>Neoarthrinium</taxon>
    </lineage>
</organism>